<evidence type="ECO:0000256" key="1">
    <source>
        <dbReference type="SAM" id="Coils"/>
    </source>
</evidence>
<keyword evidence="1" id="KW-0175">Coiled coil</keyword>
<accession>A0A8X6NX15</accession>
<name>A0A8X6NX15_NEPPI</name>
<evidence type="ECO:0000313" key="3">
    <source>
        <dbReference type="Proteomes" id="UP000887013"/>
    </source>
</evidence>
<dbReference type="Proteomes" id="UP000887013">
    <property type="component" value="Unassembled WGS sequence"/>
</dbReference>
<proteinExistence type="predicted"/>
<evidence type="ECO:0000313" key="2">
    <source>
        <dbReference type="EMBL" id="GFT36746.1"/>
    </source>
</evidence>
<sequence>MRHFLNNTQPLQVLLKDRKQLSGALDALTDNLTRTKLQKINAEIKLTYAQIKRDKWNELCTILAPRVLNTKNYGMHELDAVFHDIDLRKSPGLDQIHGCMIDHLDWNARRRLLDIINFSWSSGHLPRDWKRATLIPI</sequence>
<comment type="caution">
    <text evidence="2">The sequence shown here is derived from an EMBL/GenBank/DDBJ whole genome shotgun (WGS) entry which is preliminary data.</text>
</comment>
<dbReference type="OrthoDB" id="6771547at2759"/>
<dbReference type="EMBL" id="BMAW01062657">
    <property type="protein sequence ID" value="GFT36746.1"/>
    <property type="molecule type" value="Genomic_DNA"/>
</dbReference>
<protein>
    <submittedName>
        <fullName evidence="2">Uncharacterized protein</fullName>
    </submittedName>
</protein>
<reference evidence="2" key="1">
    <citation type="submission" date="2020-08" db="EMBL/GenBank/DDBJ databases">
        <title>Multicomponent nature underlies the extraordinary mechanical properties of spider dragline silk.</title>
        <authorList>
            <person name="Kono N."/>
            <person name="Nakamura H."/>
            <person name="Mori M."/>
            <person name="Yoshida Y."/>
            <person name="Ohtoshi R."/>
            <person name="Malay A.D."/>
            <person name="Moran D.A.P."/>
            <person name="Tomita M."/>
            <person name="Numata K."/>
            <person name="Arakawa K."/>
        </authorList>
    </citation>
    <scope>NUCLEOTIDE SEQUENCE</scope>
</reference>
<feature type="coiled-coil region" evidence="1">
    <location>
        <begin position="11"/>
        <end position="45"/>
    </location>
</feature>
<gene>
    <name evidence="2" type="ORF">NPIL_383201</name>
</gene>
<dbReference type="AlphaFoldDB" id="A0A8X6NX15"/>
<organism evidence="2 3">
    <name type="scientific">Nephila pilipes</name>
    <name type="common">Giant wood spider</name>
    <name type="synonym">Nephila maculata</name>
    <dbReference type="NCBI Taxonomy" id="299642"/>
    <lineage>
        <taxon>Eukaryota</taxon>
        <taxon>Metazoa</taxon>
        <taxon>Ecdysozoa</taxon>
        <taxon>Arthropoda</taxon>
        <taxon>Chelicerata</taxon>
        <taxon>Arachnida</taxon>
        <taxon>Araneae</taxon>
        <taxon>Araneomorphae</taxon>
        <taxon>Entelegynae</taxon>
        <taxon>Araneoidea</taxon>
        <taxon>Nephilidae</taxon>
        <taxon>Nephila</taxon>
    </lineage>
</organism>
<keyword evidence="3" id="KW-1185">Reference proteome</keyword>